<accession>A0A9W6FN61</accession>
<sequence>MTPTDLPINQKQSELYRRLAAGDHADGPRGTIAFCVSTDDLDEGKGDVYVALGLAKYLQRLGWGVRLWPASSWCDPMPRVDVAIAMVESFVPGLVDEHTSVVAWVRNWTERWMELPYLDVFDGVWASSTASAEALRARTGGDVPVVPIAVDLELFAPADEAPETRFAAMTTVNFWGADREIMDAIDGLPETRSVMWFGANGEHLRLPQHAEHGGILDFFALPSAYAASSVVLDDVIPPAKRYGNHNSRLFESIAAGALPVTNARDGLDELGLDEVPVYSDSATLDAALGAAAGPEGTELAAKLGAVVRERHSYERRAEALDPLLIGLRDAAARGTGRPSALLAWAAGLQANLMRAESERDAFLADARAVGTERNALQAELGAVRGESALLRARLEAVTSARSYPYYRAAQRAYGLLLRVGRRLLGR</sequence>
<evidence type="ECO:0000313" key="3">
    <source>
        <dbReference type="Proteomes" id="UP001144396"/>
    </source>
</evidence>
<dbReference type="EMBL" id="BSDP01000001">
    <property type="protein sequence ID" value="GLI26085.1"/>
    <property type="molecule type" value="Genomic_DNA"/>
</dbReference>
<keyword evidence="3" id="KW-1185">Reference proteome</keyword>
<dbReference type="AlphaFoldDB" id="A0A9W6FN61"/>
<dbReference type="Pfam" id="PF13524">
    <property type="entry name" value="Glyco_trans_1_2"/>
    <property type="match status" value="1"/>
</dbReference>
<name>A0A9W6FN61_9MICO</name>
<feature type="domain" description="Spore protein YkvP/CgeB glycosyl transferase-like" evidence="1">
    <location>
        <begin position="194"/>
        <end position="320"/>
    </location>
</feature>
<dbReference type="SUPFAM" id="SSF53756">
    <property type="entry name" value="UDP-Glycosyltransferase/glycogen phosphorylase"/>
    <property type="match status" value="1"/>
</dbReference>
<dbReference type="Gene3D" id="3.40.50.2000">
    <property type="entry name" value="Glycogen Phosphorylase B"/>
    <property type="match status" value="1"/>
</dbReference>
<dbReference type="InterPro" id="IPR055259">
    <property type="entry name" value="YkvP/CgeB_Glyco_trans-like"/>
</dbReference>
<dbReference type="RefSeq" id="WP_281882084.1">
    <property type="nucleotide sequence ID" value="NZ_BSDP01000001.1"/>
</dbReference>
<protein>
    <recommendedName>
        <fullName evidence="1">Spore protein YkvP/CgeB glycosyl transferase-like domain-containing protein</fullName>
    </recommendedName>
</protein>
<organism evidence="2 3">
    <name type="scientific">Agromyces rhizosphaerae</name>
    <dbReference type="NCBI Taxonomy" id="88374"/>
    <lineage>
        <taxon>Bacteria</taxon>
        <taxon>Bacillati</taxon>
        <taxon>Actinomycetota</taxon>
        <taxon>Actinomycetes</taxon>
        <taxon>Micrococcales</taxon>
        <taxon>Microbacteriaceae</taxon>
        <taxon>Agromyces</taxon>
    </lineage>
</organism>
<dbReference type="Proteomes" id="UP001144396">
    <property type="component" value="Unassembled WGS sequence"/>
</dbReference>
<gene>
    <name evidence="2" type="ORF">ARHIZOSPH14_03270</name>
</gene>
<reference evidence="2" key="1">
    <citation type="submission" date="2022-12" db="EMBL/GenBank/DDBJ databases">
        <title>Reference genome sequencing for broad-spectrum identification of bacterial and archaeal isolates by mass spectrometry.</title>
        <authorList>
            <person name="Sekiguchi Y."/>
            <person name="Tourlousse D.M."/>
        </authorList>
    </citation>
    <scope>NUCLEOTIDE SEQUENCE</scope>
    <source>
        <strain evidence="2">14</strain>
    </source>
</reference>
<proteinExistence type="predicted"/>
<evidence type="ECO:0000259" key="1">
    <source>
        <dbReference type="Pfam" id="PF13524"/>
    </source>
</evidence>
<evidence type="ECO:0000313" key="2">
    <source>
        <dbReference type="EMBL" id="GLI26085.1"/>
    </source>
</evidence>
<comment type="caution">
    <text evidence="2">The sequence shown here is derived from an EMBL/GenBank/DDBJ whole genome shotgun (WGS) entry which is preliminary data.</text>
</comment>